<dbReference type="PANTHER" id="PTHR30404:SF0">
    <property type="entry name" value="N-ACETYLMURAMOYL-L-ALANINE AMIDASE AMIC"/>
    <property type="match status" value="1"/>
</dbReference>
<proteinExistence type="predicted"/>
<dbReference type="InterPro" id="IPR017293">
    <property type="entry name" value="N-acetylmuramoyl-L-ala_amidase"/>
</dbReference>
<dbReference type="eggNOG" id="COG0860">
    <property type="taxonomic scope" value="Bacteria"/>
</dbReference>
<dbReference type="Pfam" id="PF11741">
    <property type="entry name" value="AMIN"/>
    <property type="match status" value="1"/>
</dbReference>
<feature type="region of interest" description="Disordered" evidence="3">
    <location>
        <begin position="255"/>
        <end position="275"/>
    </location>
</feature>
<evidence type="ECO:0000313" key="6">
    <source>
        <dbReference type="EMBL" id="BAF58967.1"/>
    </source>
</evidence>
<dbReference type="InterPro" id="IPR003646">
    <property type="entry name" value="SH3-like_bac-type"/>
</dbReference>
<dbReference type="SUPFAM" id="SSF53187">
    <property type="entry name" value="Zn-dependent exopeptidases"/>
    <property type="match status" value="1"/>
</dbReference>
<dbReference type="Pfam" id="PF08239">
    <property type="entry name" value="SH3_3"/>
    <property type="match status" value="3"/>
</dbReference>
<dbReference type="PANTHER" id="PTHR30404">
    <property type="entry name" value="N-ACETYLMURAMOYL-L-ALANINE AMIDASE"/>
    <property type="match status" value="1"/>
</dbReference>
<dbReference type="eggNOG" id="COG3807">
    <property type="taxonomic scope" value="Bacteria"/>
</dbReference>
<dbReference type="Proteomes" id="UP000006556">
    <property type="component" value="Chromosome"/>
</dbReference>
<gene>
    <name evidence="6" type="ordered locus">PTH_0786</name>
</gene>
<dbReference type="GO" id="GO:0009253">
    <property type="term" value="P:peptidoglycan catabolic process"/>
    <property type="evidence" value="ECO:0007669"/>
    <property type="project" value="InterPro"/>
</dbReference>
<evidence type="ECO:0000256" key="4">
    <source>
        <dbReference type="SAM" id="SignalP"/>
    </source>
</evidence>
<keyword evidence="1" id="KW-0378">Hydrolase</keyword>
<dbReference type="STRING" id="370438.PTH_0786"/>
<dbReference type="Gene3D" id="2.30.30.40">
    <property type="entry name" value="SH3 Domains"/>
    <property type="match status" value="3"/>
</dbReference>
<dbReference type="KEGG" id="pth:PTH_0786"/>
<dbReference type="Gene3D" id="2.60.40.3500">
    <property type="match status" value="1"/>
</dbReference>
<dbReference type="InterPro" id="IPR021731">
    <property type="entry name" value="AMIN_dom"/>
</dbReference>
<protein>
    <recommendedName>
        <fullName evidence="5">SH3b domain-containing protein</fullName>
    </recommendedName>
</protein>
<dbReference type="GO" id="GO:0008745">
    <property type="term" value="F:N-acetylmuramoyl-L-alanine amidase activity"/>
    <property type="evidence" value="ECO:0007669"/>
    <property type="project" value="InterPro"/>
</dbReference>
<dbReference type="InterPro" id="IPR002508">
    <property type="entry name" value="MurNAc-LAA_cat"/>
</dbReference>
<feature type="signal peptide" evidence="4">
    <location>
        <begin position="1"/>
        <end position="30"/>
    </location>
</feature>
<keyword evidence="2" id="KW-0961">Cell wall biogenesis/degradation</keyword>
<dbReference type="GO" id="GO:0071555">
    <property type="term" value="P:cell wall organization"/>
    <property type="evidence" value="ECO:0007669"/>
    <property type="project" value="UniProtKB-KW"/>
</dbReference>
<dbReference type="Gene3D" id="3.40.630.40">
    <property type="entry name" value="Zn-dependent exopeptidases"/>
    <property type="match status" value="1"/>
</dbReference>
<dbReference type="InterPro" id="IPR050695">
    <property type="entry name" value="N-acetylmuramoyl_amidase_3"/>
</dbReference>
<evidence type="ECO:0000259" key="5">
    <source>
        <dbReference type="PROSITE" id="PS51781"/>
    </source>
</evidence>
<dbReference type="SMART" id="SM00287">
    <property type="entry name" value="SH3b"/>
    <property type="match status" value="3"/>
</dbReference>
<sequence>MRFRVRSFSTVLLLMLLLGIFLCHSRPSAAGETAVVAAEVVNVRGGPGTGYAVISQAGLNERLAVLSKTGEWYQVRLSDGRNGWVAGWLVNIENSVPQGGGQAVLINGDLVNIRSGPGTGYGVVAQAGRGERFPVLEESAGWYKVRLGTGAAGWVAGWLVSLETSAVPVAPVIPPSSPGAGGAAADGKTAVVTASVLNVRSGPGTSSGIIGQAVQGDSLSILGQSGDWYRVRLSDGKTGWVAGWLVSVRDAERAQGVPPAQQNENQEAPAGPVGNQAGKVLSLQITDSGDKTSTVVKADAPFDYTSFFLSNPERLVVDLKGVAIGTLPPKTTVNSKSVQQVRAGYYQKNPDVTRLVFDLSGGVQYVASLSGDRKTLTVETYIPDISSSFKGKVIAVDAGHGSPDPGAIGPKGTKEKDITLDVAKKAAKLLESRGAKVVMTRPGDKETGLYERAGMANKAGADVFVSIHINANHDPALGGTSTYIYSGSSEPGQAARVQESRRLANYVQSELLKTLGLRDAGVREADFAVLRTTNMPAVLIELAFISNPAEEKLMNTDSFRNKAAEAIVKGIGLYFSEKRTAYSNNRS</sequence>
<reference evidence="7" key="1">
    <citation type="journal article" date="2008" name="Genome Res.">
        <title>The genome of Pelotomaculum thermopropionicum reveals niche-associated evolution in anaerobic microbiota.</title>
        <authorList>
            <person name="Kosaka T."/>
            <person name="Kato S."/>
            <person name="Shimoyama T."/>
            <person name="Ishii S."/>
            <person name="Abe T."/>
            <person name="Watanabe K."/>
        </authorList>
    </citation>
    <scope>NUCLEOTIDE SEQUENCE [LARGE SCALE GENOMIC DNA]</scope>
    <source>
        <strain evidence="7">DSM 13744 / JCM 10971 / SI</strain>
    </source>
</reference>
<evidence type="ECO:0000256" key="1">
    <source>
        <dbReference type="ARBA" id="ARBA00022801"/>
    </source>
</evidence>
<dbReference type="GO" id="GO:0030288">
    <property type="term" value="C:outer membrane-bounded periplasmic space"/>
    <property type="evidence" value="ECO:0007669"/>
    <property type="project" value="TreeGrafter"/>
</dbReference>
<dbReference type="SMART" id="SM00646">
    <property type="entry name" value="Ami_3"/>
    <property type="match status" value="1"/>
</dbReference>
<dbReference type="Pfam" id="PF01520">
    <property type="entry name" value="Amidase_3"/>
    <property type="match status" value="1"/>
</dbReference>
<keyword evidence="7" id="KW-1185">Reference proteome</keyword>
<keyword evidence="4" id="KW-0732">Signal</keyword>
<dbReference type="eggNOG" id="COG3103">
    <property type="taxonomic scope" value="Bacteria"/>
</dbReference>
<dbReference type="CDD" id="cd02696">
    <property type="entry name" value="MurNAc-LAA"/>
    <property type="match status" value="1"/>
</dbReference>
<evidence type="ECO:0000313" key="7">
    <source>
        <dbReference type="Proteomes" id="UP000006556"/>
    </source>
</evidence>
<accession>A5D461</accession>
<dbReference type="PROSITE" id="PS51781">
    <property type="entry name" value="SH3B"/>
    <property type="match status" value="3"/>
</dbReference>
<evidence type="ECO:0000256" key="3">
    <source>
        <dbReference type="SAM" id="MobiDB-lite"/>
    </source>
</evidence>
<feature type="chain" id="PRO_5039403348" description="SH3b domain-containing protein" evidence="4">
    <location>
        <begin position="31"/>
        <end position="587"/>
    </location>
</feature>
<name>A5D461_PELTS</name>
<dbReference type="HOGENOM" id="CLU_014322_1_0_9"/>
<dbReference type="AlphaFoldDB" id="A5D461"/>
<feature type="domain" description="SH3b" evidence="5">
    <location>
        <begin position="187"/>
        <end position="250"/>
    </location>
</feature>
<feature type="domain" description="SH3b" evidence="5">
    <location>
        <begin position="101"/>
        <end position="163"/>
    </location>
</feature>
<organism evidence="6 7">
    <name type="scientific">Pelotomaculum thermopropionicum (strain DSM 13744 / JCM 10971 / SI)</name>
    <dbReference type="NCBI Taxonomy" id="370438"/>
    <lineage>
        <taxon>Bacteria</taxon>
        <taxon>Bacillati</taxon>
        <taxon>Bacillota</taxon>
        <taxon>Clostridia</taxon>
        <taxon>Eubacteriales</taxon>
        <taxon>Desulfotomaculaceae</taxon>
        <taxon>Pelotomaculum</taxon>
    </lineage>
</organism>
<evidence type="ECO:0000256" key="2">
    <source>
        <dbReference type="ARBA" id="ARBA00023316"/>
    </source>
</evidence>
<dbReference type="EMBL" id="AP009389">
    <property type="protein sequence ID" value="BAF58967.1"/>
    <property type="molecule type" value="Genomic_DNA"/>
</dbReference>
<dbReference type="PIRSF" id="PIRSF037846">
    <property type="entry name" value="Autolysin_YrvJ_prd"/>
    <property type="match status" value="1"/>
</dbReference>
<feature type="domain" description="SH3b" evidence="5">
    <location>
        <begin position="31"/>
        <end position="93"/>
    </location>
</feature>